<proteinExistence type="predicted"/>
<dbReference type="Proteomes" id="UP000295142">
    <property type="component" value="Unassembled WGS sequence"/>
</dbReference>
<gene>
    <name evidence="2" type="ORF">EV655_105167</name>
</gene>
<keyword evidence="1" id="KW-0732">Signal</keyword>
<dbReference type="RefSeq" id="WP_132543573.1">
    <property type="nucleotide sequence ID" value="NZ_SLWW01000005.1"/>
</dbReference>
<sequence>MQRHLALATLILALPGPAPAESPRQCGPREAVIALLADRYGESRQAMGLAANNAVVELFANAETGSWTITGTMASGTTCLIASGEAYQALAETLIPGEGA</sequence>
<organism evidence="2 3">
    <name type="scientific">Rhodovulum euryhalinum</name>
    <dbReference type="NCBI Taxonomy" id="35805"/>
    <lineage>
        <taxon>Bacteria</taxon>
        <taxon>Pseudomonadati</taxon>
        <taxon>Pseudomonadota</taxon>
        <taxon>Alphaproteobacteria</taxon>
        <taxon>Rhodobacterales</taxon>
        <taxon>Paracoccaceae</taxon>
        <taxon>Rhodovulum</taxon>
    </lineage>
</organism>
<dbReference type="EMBL" id="SLWW01000005">
    <property type="protein sequence ID" value="TCO72060.1"/>
    <property type="molecule type" value="Genomic_DNA"/>
</dbReference>
<keyword evidence="3" id="KW-1185">Reference proteome</keyword>
<comment type="caution">
    <text evidence="2">The sequence shown here is derived from an EMBL/GenBank/DDBJ whole genome shotgun (WGS) entry which is preliminary data.</text>
</comment>
<protein>
    <submittedName>
        <fullName evidence="2">Uncharacterized protein</fullName>
    </submittedName>
</protein>
<evidence type="ECO:0000313" key="2">
    <source>
        <dbReference type="EMBL" id="TCO72060.1"/>
    </source>
</evidence>
<evidence type="ECO:0000313" key="3">
    <source>
        <dbReference type="Proteomes" id="UP000295142"/>
    </source>
</evidence>
<dbReference type="OrthoDB" id="9810895at2"/>
<feature type="chain" id="PRO_5020375594" evidence="1">
    <location>
        <begin position="21"/>
        <end position="100"/>
    </location>
</feature>
<dbReference type="AlphaFoldDB" id="A0A4V2SAL2"/>
<evidence type="ECO:0000256" key="1">
    <source>
        <dbReference type="SAM" id="SignalP"/>
    </source>
</evidence>
<accession>A0A4V2SAL2</accession>
<feature type="signal peptide" evidence="1">
    <location>
        <begin position="1"/>
        <end position="20"/>
    </location>
</feature>
<name>A0A4V2SAL2_9RHOB</name>
<reference evidence="2 3" key="1">
    <citation type="submission" date="2019-03" db="EMBL/GenBank/DDBJ databases">
        <title>Genomic Encyclopedia of Type Strains, Phase IV (KMG-IV): sequencing the most valuable type-strain genomes for metagenomic binning, comparative biology and taxonomic classification.</title>
        <authorList>
            <person name="Goeker M."/>
        </authorList>
    </citation>
    <scope>NUCLEOTIDE SEQUENCE [LARGE SCALE GENOMIC DNA]</scope>
    <source>
        <strain evidence="2 3">DSM 4868</strain>
    </source>
</reference>